<gene>
    <name evidence="2" type="ORF">DMB68_20930</name>
</gene>
<reference evidence="2 3" key="1">
    <citation type="submission" date="2018-05" db="EMBL/GenBank/DDBJ databases">
        <title>Flavobacterium sp. strain IMCC34758, incomplete genome.</title>
        <authorList>
            <person name="Joung Y."/>
        </authorList>
    </citation>
    <scope>NUCLEOTIDE SEQUENCE [LARGE SCALE GENOMIC DNA]</scope>
    <source>
        <strain evidence="2 3">IMCC34758</strain>
    </source>
</reference>
<feature type="compositionally biased region" description="Polar residues" evidence="1">
    <location>
        <begin position="8"/>
        <end position="27"/>
    </location>
</feature>
<protein>
    <submittedName>
        <fullName evidence="2">Uncharacterized protein</fullName>
    </submittedName>
</protein>
<keyword evidence="3" id="KW-1185">Reference proteome</keyword>
<feature type="non-terminal residue" evidence="2">
    <location>
        <position position="66"/>
    </location>
</feature>
<dbReference type="EMBL" id="QJHL01000006">
    <property type="protein sequence ID" value="PXY43507.1"/>
    <property type="molecule type" value="Genomic_DNA"/>
</dbReference>
<feature type="region of interest" description="Disordered" evidence="1">
    <location>
        <begin position="1"/>
        <end position="32"/>
    </location>
</feature>
<dbReference type="AlphaFoldDB" id="A0A2V4BXU6"/>
<evidence type="ECO:0000313" key="3">
    <source>
        <dbReference type="Proteomes" id="UP000247681"/>
    </source>
</evidence>
<evidence type="ECO:0000313" key="2">
    <source>
        <dbReference type="EMBL" id="PXY43507.1"/>
    </source>
</evidence>
<dbReference type="Proteomes" id="UP000247681">
    <property type="component" value="Unassembled WGS sequence"/>
</dbReference>
<sequence length="66" mass="7611">MLIKAPQKTKTPQNQDGKMPENYQNNTKTEKKLTSDQKSFVCKKGFIRELRGILKKGLNYAIKKLV</sequence>
<evidence type="ECO:0000256" key="1">
    <source>
        <dbReference type="SAM" id="MobiDB-lite"/>
    </source>
</evidence>
<accession>A0A2V4BXU6</accession>
<organism evidence="2 3">
    <name type="scientific">Flavobacterium hydrophilum</name>
    <dbReference type="NCBI Taxonomy" id="2211445"/>
    <lineage>
        <taxon>Bacteria</taxon>
        <taxon>Pseudomonadati</taxon>
        <taxon>Bacteroidota</taxon>
        <taxon>Flavobacteriia</taxon>
        <taxon>Flavobacteriales</taxon>
        <taxon>Flavobacteriaceae</taxon>
        <taxon>Flavobacterium</taxon>
    </lineage>
</organism>
<proteinExistence type="predicted"/>
<comment type="caution">
    <text evidence="2">The sequence shown here is derived from an EMBL/GenBank/DDBJ whole genome shotgun (WGS) entry which is preliminary data.</text>
</comment>
<dbReference type="RefSeq" id="WP_231131708.1">
    <property type="nucleotide sequence ID" value="NZ_QJHL01000006.1"/>
</dbReference>
<name>A0A2V4BXU6_9FLAO</name>